<protein>
    <submittedName>
        <fullName evidence="4">Uncharacterized protein</fullName>
    </submittedName>
</protein>
<dbReference type="PANTHER" id="PTHR36838:SF1">
    <property type="entry name" value="SLR1864 PROTEIN"/>
    <property type="match status" value="1"/>
</dbReference>
<dbReference type="GeneID" id="17271975"/>
<reference evidence="5" key="1">
    <citation type="journal article" date="2013" name="Nature">
        <title>Pan genome of the phytoplankton Emiliania underpins its global distribution.</title>
        <authorList>
            <person name="Read B.A."/>
            <person name="Kegel J."/>
            <person name="Klute M.J."/>
            <person name="Kuo A."/>
            <person name="Lefebvre S.C."/>
            <person name="Maumus F."/>
            <person name="Mayer C."/>
            <person name="Miller J."/>
            <person name="Monier A."/>
            <person name="Salamov A."/>
            <person name="Young J."/>
            <person name="Aguilar M."/>
            <person name="Claverie J.M."/>
            <person name="Frickenhaus S."/>
            <person name="Gonzalez K."/>
            <person name="Herman E.K."/>
            <person name="Lin Y.C."/>
            <person name="Napier J."/>
            <person name="Ogata H."/>
            <person name="Sarno A.F."/>
            <person name="Shmutz J."/>
            <person name="Schroeder D."/>
            <person name="de Vargas C."/>
            <person name="Verret F."/>
            <person name="von Dassow P."/>
            <person name="Valentin K."/>
            <person name="Van de Peer Y."/>
            <person name="Wheeler G."/>
            <person name="Dacks J.B."/>
            <person name="Delwiche C.F."/>
            <person name="Dyhrman S.T."/>
            <person name="Glockner G."/>
            <person name="John U."/>
            <person name="Richards T."/>
            <person name="Worden A.Z."/>
            <person name="Zhang X."/>
            <person name="Grigoriev I.V."/>
            <person name="Allen A.E."/>
            <person name="Bidle K."/>
            <person name="Borodovsky M."/>
            <person name="Bowler C."/>
            <person name="Brownlee C."/>
            <person name="Cock J.M."/>
            <person name="Elias M."/>
            <person name="Gladyshev V.N."/>
            <person name="Groth M."/>
            <person name="Guda C."/>
            <person name="Hadaegh A."/>
            <person name="Iglesias-Rodriguez M.D."/>
            <person name="Jenkins J."/>
            <person name="Jones B.M."/>
            <person name="Lawson T."/>
            <person name="Leese F."/>
            <person name="Lindquist E."/>
            <person name="Lobanov A."/>
            <person name="Lomsadze A."/>
            <person name="Malik S.B."/>
            <person name="Marsh M.E."/>
            <person name="Mackinder L."/>
            <person name="Mock T."/>
            <person name="Mueller-Roeber B."/>
            <person name="Pagarete A."/>
            <person name="Parker M."/>
            <person name="Probert I."/>
            <person name="Quesneville H."/>
            <person name="Raines C."/>
            <person name="Rensing S.A."/>
            <person name="Riano-Pachon D.M."/>
            <person name="Richier S."/>
            <person name="Rokitta S."/>
            <person name="Shiraiwa Y."/>
            <person name="Soanes D.M."/>
            <person name="van der Giezen M."/>
            <person name="Wahlund T.M."/>
            <person name="Williams B."/>
            <person name="Wilson W."/>
            <person name="Wolfe G."/>
            <person name="Wurch L.L."/>
        </authorList>
    </citation>
    <scope>NUCLEOTIDE SEQUENCE</scope>
</reference>
<feature type="transmembrane region" description="Helical" evidence="2">
    <location>
        <begin position="143"/>
        <end position="162"/>
    </location>
</feature>
<dbReference type="PaxDb" id="2903-EOD26429"/>
<reference evidence="4" key="2">
    <citation type="submission" date="2024-10" db="UniProtKB">
        <authorList>
            <consortium name="EnsemblProtists"/>
        </authorList>
    </citation>
    <scope>IDENTIFICATION</scope>
</reference>
<evidence type="ECO:0000313" key="5">
    <source>
        <dbReference type="Proteomes" id="UP000013827"/>
    </source>
</evidence>
<evidence type="ECO:0000256" key="1">
    <source>
        <dbReference type="ARBA" id="ARBA00022448"/>
    </source>
</evidence>
<feature type="transmembrane region" description="Helical" evidence="2">
    <location>
        <begin position="228"/>
        <end position="251"/>
    </location>
</feature>
<sequence length="335" mass="33176">MAAVTNVLCSSFGCMLLGLAVARLQLLTEAGCGAVAKLYAKLVFPTMVFSGVALIDLSAVDPAVVLVAAGSKAILAALVTCCGVAVLRADKGRAAVAHAAAWAMAATHSFDVTLGVPLARALFPGKVDYLYLNQTAQLVLINPPLLILMQLGGGGGGGGAVLRGIAREPLVVMTVLGLACGRGFGGVLPPPLAALSGQVAAAGPLLGNLALGFAMARVGGTTAAEARASCALCAAKLGVMPCLYVGVAALIGCDAPSAFLVFLGSLPASASVYSLALVRDLSPRVIGPLVPASILLSVASILLPPEARSAVMIAAALLAAGLGAIYSLRAKGKAD</sequence>
<dbReference type="Proteomes" id="UP000013827">
    <property type="component" value="Unassembled WGS sequence"/>
</dbReference>
<dbReference type="HOGENOM" id="CLU_830092_0_0_1"/>
<name>A0A0D3JSE4_EMIH1</name>
<keyword evidence="2" id="KW-1133">Transmembrane helix</keyword>
<evidence type="ECO:0000256" key="3">
    <source>
        <dbReference type="SAM" id="SignalP"/>
    </source>
</evidence>
<dbReference type="EnsemblProtists" id="EOD26429">
    <property type="protein sequence ID" value="EOD26429"/>
    <property type="gene ID" value="EMIHUDRAFT_100491"/>
</dbReference>
<proteinExistence type="predicted"/>
<evidence type="ECO:0000313" key="4">
    <source>
        <dbReference type="EnsemblProtists" id="EOD26429"/>
    </source>
</evidence>
<feature type="transmembrane region" description="Helical" evidence="2">
    <location>
        <begin position="194"/>
        <end position="216"/>
    </location>
</feature>
<dbReference type="PANTHER" id="PTHR36838">
    <property type="entry name" value="AUXIN EFFLUX CARRIER FAMILY PROTEIN"/>
    <property type="match status" value="1"/>
</dbReference>
<feature type="transmembrane region" description="Helical" evidence="2">
    <location>
        <begin position="309"/>
        <end position="328"/>
    </location>
</feature>
<feature type="transmembrane region" description="Helical" evidence="2">
    <location>
        <begin position="64"/>
        <end position="87"/>
    </location>
</feature>
<feature type="transmembrane region" description="Helical" evidence="2">
    <location>
        <begin position="257"/>
        <end position="278"/>
    </location>
</feature>
<keyword evidence="5" id="KW-1185">Reference proteome</keyword>
<feature type="chain" id="PRO_5044291545" evidence="3">
    <location>
        <begin position="23"/>
        <end position="335"/>
    </location>
</feature>
<organism evidence="4 5">
    <name type="scientific">Emiliania huxleyi (strain CCMP1516)</name>
    <dbReference type="NCBI Taxonomy" id="280463"/>
    <lineage>
        <taxon>Eukaryota</taxon>
        <taxon>Haptista</taxon>
        <taxon>Haptophyta</taxon>
        <taxon>Prymnesiophyceae</taxon>
        <taxon>Isochrysidales</taxon>
        <taxon>Noelaerhabdaceae</taxon>
        <taxon>Emiliania</taxon>
    </lineage>
</organism>
<keyword evidence="3" id="KW-0732">Signal</keyword>
<keyword evidence="1" id="KW-0813">Transport</keyword>
<feature type="transmembrane region" description="Helical" evidence="2">
    <location>
        <begin position="169"/>
        <end position="188"/>
    </location>
</feature>
<dbReference type="KEGG" id="ehx:EMIHUDRAFT_100491"/>
<evidence type="ECO:0000256" key="2">
    <source>
        <dbReference type="SAM" id="Phobius"/>
    </source>
</evidence>
<keyword evidence="2" id="KW-0812">Transmembrane</keyword>
<accession>A0A0D3JSE4</accession>
<keyword evidence="2" id="KW-0472">Membrane</keyword>
<feature type="transmembrane region" description="Helical" evidence="2">
    <location>
        <begin position="99"/>
        <end position="123"/>
    </location>
</feature>
<dbReference type="RefSeq" id="XP_005778858.1">
    <property type="nucleotide sequence ID" value="XM_005778801.1"/>
</dbReference>
<dbReference type="AlphaFoldDB" id="A0A0D3JSE4"/>
<feature type="transmembrane region" description="Helical" evidence="2">
    <location>
        <begin position="285"/>
        <end position="303"/>
    </location>
</feature>
<feature type="signal peptide" evidence="3">
    <location>
        <begin position="1"/>
        <end position="22"/>
    </location>
</feature>